<dbReference type="SUPFAM" id="SSF82171">
    <property type="entry name" value="DPP6 N-terminal domain-like"/>
    <property type="match status" value="1"/>
</dbReference>
<keyword evidence="7" id="KW-1185">Reference proteome</keyword>
<dbReference type="PROSITE" id="PS51123">
    <property type="entry name" value="OMPA_2"/>
    <property type="match status" value="1"/>
</dbReference>
<dbReference type="InterPro" id="IPR011042">
    <property type="entry name" value="6-blade_b-propeller_TolB-like"/>
</dbReference>
<dbReference type="PRINTS" id="PR01021">
    <property type="entry name" value="OMPADOMAIN"/>
</dbReference>
<dbReference type="AlphaFoldDB" id="A0A5D0RGP0"/>
<dbReference type="InterPro" id="IPR036737">
    <property type="entry name" value="OmpA-like_sf"/>
</dbReference>
<dbReference type="Pfam" id="PF07676">
    <property type="entry name" value="PD40"/>
    <property type="match status" value="2"/>
</dbReference>
<dbReference type="CDD" id="cd07185">
    <property type="entry name" value="OmpA_C-like"/>
    <property type="match status" value="1"/>
</dbReference>
<dbReference type="RefSeq" id="WP_148403595.1">
    <property type="nucleotide sequence ID" value="NZ_VSKK01000001.1"/>
</dbReference>
<dbReference type="PANTHER" id="PTHR30329">
    <property type="entry name" value="STATOR ELEMENT OF FLAGELLAR MOTOR COMPLEX"/>
    <property type="match status" value="1"/>
</dbReference>
<protein>
    <submittedName>
        <fullName evidence="6">OmpA family protein</fullName>
    </submittedName>
</protein>
<dbReference type="InterPro" id="IPR011990">
    <property type="entry name" value="TPR-like_helical_dom_sf"/>
</dbReference>
<keyword evidence="2 4" id="KW-0472">Membrane</keyword>
<feature type="domain" description="OmpA-like" evidence="5">
    <location>
        <begin position="515"/>
        <end position="636"/>
    </location>
</feature>
<evidence type="ECO:0000313" key="7">
    <source>
        <dbReference type="Proteomes" id="UP000323720"/>
    </source>
</evidence>
<dbReference type="Gene3D" id="1.25.40.10">
    <property type="entry name" value="Tetratricopeptide repeat domain"/>
    <property type="match status" value="1"/>
</dbReference>
<proteinExistence type="predicted"/>
<evidence type="ECO:0000256" key="1">
    <source>
        <dbReference type="ARBA" id="ARBA00004442"/>
    </source>
</evidence>
<name>A0A5D0RGP0_9FLAO</name>
<dbReference type="InterPro" id="IPR006664">
    <property type="entry name" value="OMP_bac"/>
</dbReference>
<comment type="subcellular location">
    <subcellularLocation>
        <location evidence="1">Cell outer membrane</location>
    </subcellularLocation>
</comment>
<evidence type="ECO:0000256" key="4">
    <source>
        <dbReference type="PROSITE-ProRule" id="PRU00473"/>
    </source>
</evidence>
<dbReference type="EMBL" id="VSKK01000001">
    <property type="protein sequence ID" value="TYB79868.1"/>
    <property type="molecule type" value="Genomic_DNA"/>
</dbReference>
<gene>
    <name evidence="6" type="ORF">ES674_09010</name>
</gene>
<dbReference type="Proteomes" id="UP000323720">
    <property type="component" value="Unassembled WGS sequence"/>
</dbReference>
<dbReference type="InterPro" id="IPR011659">
    <property type="entry name" value="WD40"/>
</dbReference>
<dbReference type="Gene3D" id="2.120.10.30">
    <property type="entry name" value="TolB, C-terminal domain"/>
    <property type="match status" value="1"/>
</dbReference>
<reference evidence="6 7" key="1">
    <citation type="submission" date="2019-08" db="EMBL/GenBank/DDBJ databases">
        <title>Genomes of Antarctic Bizionia species.</title>
        <authorList>
            <person name="Bowman J.P."/>
        </authorList>
    </citation>
    <scope>NUCLEOTIDE SEQUENCE [LARGE SCALE GENOMIC DNA]</scope>
    <source>
        <strain evidence="6 7">ADA-4</strain>
    </source>
</reference>
<dbReference type="OrthoDB" id="9809364at2"/>
<dbReference type="InterPro" id="IPR008969">
    <property type="entry name" value="CarboxyPept-like_regulatory"/>
</dbReference>
<sequence length="637" mass="72007">MKTKIIFTIIALSSSFLFSQKKVADIFFDNYSYIKAAELYEETVRKGDSSEHVLTRLGDCYYNNSDAKSAAIWYGIALDKYKKVNPEYIYKYIQTQRSVGNYEVADTWLAKFKEIQNDDRRAEELNKSNISLYESLESRKGVDVKIKNLDINSKYSDFGAFVYNDQMYFASARNTENKIYKWNNEPFLDMYSAEIKSGKNNIDSIFNPAALLIKGKERGDVHEASICITNDGNTLYFTRDNVNNRNQKVYDKKGTSHLKIYKSTKTDGQWADGIELPFNDNVYSTGHPTLSPDNKTLYFVSDREGGMGQTDIYSVAINGDTYGTPENLGEKINTEGREMFPFVAKDSTLYFSSDGYFNIGLLDIFKTTFLKDGNAEVENMGAPYNSGADDFAYYVDSDTQKGYFSSNRADGKGGDDIYGFIAQPCLQLINGTVRDAKLLTPIPMATVQLIDETGKIVEVVTSDVNGLYELEANCNQKYKVLGMKADYKDDIKDVVTTGISGETQKADLNLIPLINDNEIVINPIFFDFDKWNIRADAAYELENIVSVMRAHPNMVIKIESHTDSRGSDSYNLKLSDRRAKSTQEYLYSRGIAKERIESAIGYGETKLVNECSNGVACSVEKHQENRRSKFIILNDNN</sequence>
<dbReference type="Gene3D" id="2.60.40.1120">
    <property type="entry name" value="Carboxypeptidase-like, regulatory domain"/>
    <property type="match status" value="1"/>
</dbReference>
<evidence type="ECO:0000256" key="3">
    <source>
        <dbReference type="ARBA" id="ARBA00023237"/>
    </source>
</evidence>
<dbReference type="SUPFAM" id="SSF48452">
    <property type="entry name" value="TPR-like"/>
    <property type="match status" value="1"/>
</dbReference>
<evidence type="ECO:0000256" key="2">
    <source>
        <dbReference type="ARBA" id="ARBA00023136"/>
    </source>
</evidence>
<evidence type="ECO:0000313" key="6">
    <source>
        <dbReference type="EMBL" id="TYB79868.1"/>
    </source>
</evidence>
<dbReference type="InterPro" id="IPR006665">
    <property type="entry name" value="OmpA-like"/>
</dbReference>
<dbReference type="Gene3D" id="3.30.1330.60">
    <property type="entry name" value="OmpA-like domain"/>
    <property type="match status" value="1"/>
</dbReference>
<dbReference type="GO" id="GO:0009279">
    <property type="term" value="C:cell outer membrane"/>
    <property type="evidence" value="ECO:0007669"/>
    <property type="project" value="UniProtKB-SubCell"/>
</dbReference>
<keyword evidence="3" id="KW-0998">Cell outer membrane</keyword>
<dbReference type="SUPFAM" id="SSF49464">
    <property type="entry name" value="Carboxypeptidase regulatory domain-like"/>
    <property type="match status" value="1"/>
</dbReference>
<evidence type="ECO:0000259" key="5">
    <source>
        <dbReference type="PROSITE" id="PS51123"/>
    </source>
</evidence>
<dbReference type="SUPFAM" id="SSF103088">
    <property type="entry name" value="OmpA-like"/>
    <property type="match status" value="1"/>
</dbReference>
<comment type="caution">
    <text evidence="6">The sequence shown here is derived from an EMBL/GenBank/DDBJ whole genome shotgun (WGS) entry which is preliminary data.</text>
</comment>
<organism evidence="6 7">
    <name type="scientific">Bizionia myxarmorum</name>
    <dbReference type="NCBI Taxonomy" id="291186"/>
    <lineage>
        <taxon>Bacteria</taxon>
        <taxon>Pseudomonadati</taxon>
        <taxon>Bacteroidota</taxon>
        <taxon>Flavobacteriia</taxon>
        <taxon>Flavobacteriales</taxon>
        <taxon>Flavobacteriaceae</taxon>
        <taxon>Bizionia</taxon>
    </lineage>
</organism>
<dbReference type="InterPro" id="IPR050330">
    <property type="entry name" value="Bact_OuterMem_StrucFunc"/>
</dbReference>
<dbReference type="PANTHER" id="PTHR30329:SF21">
    <property type="entry name" value="LIPOPROTEIN YIAD-RELATED"/>
    <property type="match status" value="1"/>
</dbReference>
<dbReference type="Pfam" id="PF00691">
    <property type="entry name" value="OmpA"/>
    <property type="match status" value="1"/>
</dbReference>
<accession>A0A5D0RGP0</accession>